<dbReference type="InterPro" id="IPR003593">
    <property type="entry name" value="AAA+_ATPase"/>
</dbReference>
<feature type="compositionally biased region" description="Acidic residues" evidence="1">
    <location>
        <begin position="1070"/>
        <end position="1079"/>
    </location>
</feature>
<protein>
    <recommendedName>
        <fullName evidence="2">AAA+ ATPase domain-containing protein</fullName>
    </recommendedName>
</protein>
<dbReference type="InterPro" id="IPR003959">
    <property type="entry name" value="ATPase_AAA_core"/>
</dbReference>
<organism evidence="3 4">
    <name type="scientific">Sordaria brevicollis</name>
    <dbReference type="NCBI Taxonomy" id="83679"/>
    <lineage>
        <taxon>Eukaryota</taxon>
        <taxon>Fungi</taxon>
        <taxon>Dikarya</taxon>
        <taxon>Ascomycota</taxon>
        <taxon>Pezizomycotina</taxon>
        <taxon>Sordariomycetes</taxon>
        <taxon>Sordariomycetidae</taxon>
        <taxon>Sordariales</taxon>
        <taxon>Sordariaceae</taxon>
        <taxon>Sordaria</taxon>
    </lineage>
</organism>
<comment type="caution">
    <text evidence="3">The sequence shown here is derived from an EMBL/GenBank/DDBJ whole genome shotgun (WGS) entry which is preliminary data.</text>
</comment>
<accession>A0AAE0UF30</accession>
<feature type="region of interest" description="Disordered" evidence="1">
    <location>
        <begin position="1"/>
        <end position="41"/>
    </location>
</feature>
<dbReference type="CDD" id="cd19481">
    <property type="entry name" value="RecA-like_protease"/>
    <property type="match status" value="1"/>
</dbReference>
<gene>
    <name evidence="3" type="ORF">B0T20DRAFT_389424</name>
</gene>
<dbReference type="GO" id="GO:0016887">
    <property type="term" value="F:ATP hydrolysis activity"/>
    <property type="evidence" value="ECO:0007669"/>
    <property type="project" value="InterPro"/>
</dbReference>
<dbReference type="Pfam" id="PF00004">
    <property type="entry name" value="AAA"/>
    <property type="match status" value="1"/>
</dbReference>
<reference evidence="3" key="1">
    <citation type="journal article" date="2023" name="Mol. Phylogenet. Evol.">
        <title>Genome-scale phylogeny and comparative genomics of the fungal order Sordariales.</title>
        <authorList>
            <person name="Hensen N."/>
            <person name="Bonometti L."/>
            <person name="Westerberg I."/>
            <person name="Brannstrom I.O."/>
            <person name="Guillou S."/>
            <person name="Cros-Aarteil S."/>
            <person name="Calhoun S."/>
            <person name="Haridas S."/>
            <person name="Kuo A."/>
            <person name="Mondo S."/>
            <person name="Pangilinan J."/>
            <person name="Riley R."/>
            <person name="LaButti K."/>
            <person name="Andreopoulos B."/>
            <person name="Lipzen A."/>
            <person name="Chen C."/>
            <person name="Yan M."/>
            <person name="Daum C."/>
            <person name="Ng V."/>
            <person name="Clum A."/>
            <person name="Steindorff A."/>
            <person name="Ohm R.A."/>
            <person name="Martin F."/>
            <person name="Silar P."/>
            <person name="Natvig D.O."/>
            <person name="Lalanne C."/>
            <person name="Gautier V."/>
            <person name="Ament-Velasquez S.L."/>
            <person name="Kruys A."/>
            <person name="Hutchinson M.I."/>
            <person name="Powell A.J."/>
            <person name="Barry K."/>
            <person name="Miller A.N."/>
            <person name="Grigoriev I.V."/>
            <person name="Debuchy R."/>
            <person name="Gladieux P."/>
            <person name="Hiltunen Thoren M."/>
            <person name="Johannesson H."/>
        </authorList>
    </citation>
    <scope>NUCLEOTIDE SEQUENCE</scope>
    <source>
        <strain evidence="3">FGSC 1904</strain>
    </source>
</reference>
<evidence type="ECO:0000256" key="1">
    <source>
        <dbReference type="SAM" id="MobiDB-lite"/>
    </source>
</evidence>
<dbReference type="SMART" id="SM00382">
    <property type="entry name" value="AAA"/>
    <property type="match status" value="1"/>
</dbReference>
<dbReference type="Pfam" id="PF23232">
    <property type="entry name" value="AAA_lid_13"/>
    <property type="match status" value="1"/>
</dbReference>
<evidence type="ECO:0000259" key="2">
    <source>
        <dbReference type="SMART" id="SM00382"/>
    </source>
</evidence>
<dbReference type="EMBL" id="JAUTDP010000002">
    <property type="protein sequence ID" value="KAK3401470.1"/>
    <property type="molecule type" value="Genomic_DNA"/>
</dbReference>
<feature type="compositionally biased region" description="Basic and acidic residues" evidence="1">
    <location>
        <begin position="1"/>
        <end position="16"/>
    </location>
</feature>
<name>A0AAE0UF30_SORBR</name>
<keyword evidence="4" id="KW-1185">Reference proteome</keyword>
<feature type="domain" description="AAA+ ATPase" evidence="2">
    <location>
        <begin position="650"/>
        <end position="777"/>
    </location>
</feature>
<dbReference type="InterPro" id="IPR027417">
    <property type="entry name" value="P-loop_NTPase"/>
</dbReference>
<dbReference type="Proteomes" id="UP001281003">
    <property type="component" value="Unassembled WGS sequence"/>
</dbReference>
<evidence type="ECO:0000313" key="4">
    <source>
        <dbReference type="Proteomes" id="UP001281003"/>
    </source>
</evidence>
<dbReference type="AlphaFoldDB" id="A0AAE0UF30"/>
<feature type="compositionally biased region" description="Basic and acidic residues" evidence="1">
    <location>
        <begin position="1007"/>
        <end position="1016"/>
    </location>
</feature>
<dbReference type="InterPro" id="IPR056599">
    <property type="entry name" value="AAA_lid_fung"/>
</dbReference>
<proteinExistence type="predicted"/>
<dbReference type="SUPFAM" id="SSF52540">
    <property type="entry name" value="P-loop containing nucleoside triphosphate hydrolases"/>
    <property type="match status" value="1"/>
</dbReference>
<feature type="compositionally biased region" description="Low complexity" evidence="1">
    <location>
        <begin position="921"/>
        <end position="931"/>
    </location>
</feature>
<feature type="compositionally biased region" description="Low complexity" evidence="1">
    <location>
        <begin position="1023"/>
        <end position="1036"/>
    </location>
</feature>
<sequence>MGKDPSGRGLSDHPSDDDPSPSGLETLIPPDNFKDSVPSPALGQTIPQYRLVNFRHFTNYFTNEDERYAIDAFVSKPFLSDHLEDVTRERKRRRQTSGSQQPNARERSLHLGQPQTTVEDSSEIPINGIIQRVRIKSRPVLKYLLMYADRPVTSRVSLTFIRPFQLFIQFQGRMKEALMALEAKWGNSVKAQSSENFASSTTFMSTEEKAGSNFENQKRIQDDTRPRTVVHDQHGDDDYESGMEEIGETIEALQHLRCYVGFVDEHIMPLIHRYQDQTITRIRFDDLWLLFRPGEDIFVKSATCELDGQQRSKSARYEAPSQRIWRVYCGVAPPVDFPSMDTFSERDYFNVHCFYLDFDGTGWQPVFTKLSIVPFRDEVDITSLPWYPVRYHANSVQMLQDSAVIGRKFHNAVEDKHFYYSGISLDRAPDGSYPENTKRQSGLLIESEVVVDFEETYLQAPQLRPIFTALRDVPIEARWRLAQSVIPAGIAVWNNAETFTILTDATIVEHGADVVSAKAWISRTSNTTWHVPRAKTDNGRYNETNAEETPTIRDQEAKIPVLREEHLVLAPTRVCCYAFKPKRFLMLDLRKLQPITRQTSVFKSLKIPKEYKEMVRGLVSAHFEKKRIDKCLAERFESSIGQDIIQGKGKGLVILLHGVPGVGKTATAEAVASENQKPLLTVTYGDLGTSSSKLEEKLEGLFHLATRWDCVLLFDEADVFLAERSRTELKRNALVSVFLRVLEYYHGILFLTTNRVGSIDDAFKSRLHMMLYYPPLGRAQTIAIFKANIAKLKEIEKQKQLVVDTPPLQINEDSVLRFAERHYDNGLPEGERWNGRQIKNAFQIAASLAHHRARTQEETQAGVDGLEGSKNASTVPVLDETHFTKVEQATRDFGQYITQTRGFTDAKWAKMSLLRNDEYSSHAQSGHSAAARNSPAPHPHHAVGGHGGYEPRYMADSFQPHGSLQPEGNSYPYRERSHQRGQASYEDYDAGGGHFHGGRPSQPSFHDPYRYHDSDQMARGTMPSRSPAPSIASPHAQGFRPGPGREDFGMPPQAGRDYEQFSGKPRAGVQDDDGEDTYN</sequence>
<feature type="region of interest" description="Disordered" evidence="1">
    <location>
        <begin position="919"/>
        <end position="1079"/>
    </location>
</feature>
<dbReference type="InterPro" id="IPR054289">
    <property type="entry name" value="DUF7025"/>
</dbReference>
<dbReference type="Pfam" id="PF22942">
    <property type="entry name" value="DUF7025"/>
    <property type="match status" value="1"/>
</dbReference>
<reference evidence="3" key="2">
    <citation type="submission" date="2023-07" db="EMBL/GenBank/DDBJ databases">
        <authorList>
            <consortium name="Lawrence Berkeley National Laboratory"/>
            <person name="Haridas S."/>
            <person name="Hensen N."/>
            <person name="Bonometti L."/>
            <person name="Westerberg I."/>
            <person name="Brannstrom I.O."/>
            <person name="Guillou S."/>
            <person name="Cros-Aarteil S."/>
            <person name="Calhoun S."/>
            <person name="Kuo A."/>
            <person name="Mondo S."/>
            <person name="Pangilinan J."/>
            <person name="Riley R."/>
            <person name="LaButti K."/>
            <person name="Andreopoulos B."/>
            <person name="Lipzen A."/>
            <person name="Chen C."/>
            <person name="Yanf M."/>
            <person name="Daum C."/>
            <person name="Ng V."/>
            <person name="Clum A."/>
            <person name="Steindorff A."/>
            <person name="Ohm R."/>
            <person name="Martin F."/>
            <person name="Silar P."/>
            <person name="Natvig D."/>
            <person name="Lalanne C."/>
            <person name="Gautier V."/>
            <person name="Ament-velasquez S.L."/>
            <person name="Kruys A."/>
            <person name="Hutchinson M.I."/>
            <person name="Powell A.J."/>
            <person name="Barry K."/>
            <person name="Miller A.N."/>
            <person name="Grigoriev I.V."/>
            <person name="Debuchy R."/>
            <person name="Gladieux P."/>
            <person name="Thoren M.H."/>
            <person name="Johannesson H."/>
        </authorList>
    </citation>
    <scope>NUCLEOTIDE SEQUENCE</scope>
    <source>
        <strain evidence="3">FGSC 1904</strain>
    </source>
</reference>
<dbReference type="PANTHER" id="PTHR46411">
    <property type="entry name" value="FAMILY ATPASE, PUTATIVE-RELATED"/>
    <property type="match status" value="1"/>
</dbReference>
<dbReference type="PANTHER" id="PTHR46411:SF3">
    <property type="entry name" value="AAA+ ATPASE DOMAIN-CONTAINING PROTEIN"/>
    <property type="match status" value="1"/>
</dbReference>
<evidence type="ECO:0000313" key="3">
    <source>
        <dbReference type="EMBL" id="KAK3401470.1"/>
    </source>
</evidence>
<dbReference type="GO" id="GO:0005524">
    <property type="term" value="F:ATP binding"/>
    <property type="evidence" value="ECO:0007669"/>
    <property type="project" value="InterPro"/>
</dbReference>
<feature type="region of interest" description="Disordered" evidence="1">
    <location>
        <begin position="85"/>
        <end position="120"/>
    </location>
</feature>
<dbReference type="Gene3D" id="3.40.50.300">
    <property type="entry name" value="P-loop containing nucleotide triphosphate hydrolases"/>
    <property type="match status" value="1"/>
</dbReference>